<dbReference type="SUPFAM" id="SSF54637">
    <property type="entry name" value="Thioesterase/thiol ester dehydrase-isomerase"/>
    <property type="match status" value="1"/>
</dbReference>
<protein>
    <submittedName>
        <fullName evidence="3">4-hydroxybenzoyl-CoA thioesterase family active site protein</fullName>
    </submittedName>
</protein>
<dbReference type="InterPro" id="IPR006684">
    <property type="entry name" value="YbgC/YbaW"/>
</dbReference>
<dbReference type="Pfam" id="PF13279">
    <property type="entry name" value="4HBT_2"/>
    <property type="match status" value="1"/>
</dbReference>
<dbReference type="EMBL" id="CP012332">
    <property type="protein sequence ID" value="AKU90895.1"/>
    <property type="molecule type" value="Genomic_DNA"/>
</dbReference>
<dbReference type="PANTHER" id="PTHR31793">
    <property type="entry name" value="4-HYDROXYBENZOYL-COA THIOESTERASE FAMILY MEMBER"/>
    <property type="match status" value="1"/>
</dbReference>
<comment type="similarity">
    <text evidence="1">Belongs to the 4-hydroxybenzoyl-CoA thioesterase family.</text>
</comment>
<evidence type="ECO:0000313" key="3">
    <source>
        <dbReference type="EMBL" id="AKU90895.1"/>
    </source>
</evidence>
<dbReference type="Proteomes" id="UP000055590">
    <property type="component" value="Chromosome"/>
</dbReference>
<accession>A0A0K1PBJ4</accession>
<gene>
    <name evidence="3" type="ORF">AKJ08_1282</name>
</gene>
<dbReference type="AlphaFoldDB" id="A0A0K1PBJ4"/>
<dbReference type="PATRIC" id="fig|1391653.3.peg.1345"/>
<dbReference type="GO" id="GO:0047617">
    <property type="term" value="F:fatty acyl-CoA hydrolase activity"/>
    <property type="evidence" value="ECO:0007669"/>
    <property type="project" value="TreeGrafter"/>
</dbReference>
<dbReference type="OrthoDB" id="9808429at2"/>
<evidence type="ECO:0000256" key="2">
    <source>
        <dbReference type="ARBA" id="ARBA00022801"/>
    </source>
</evidence>
<keyword evidence="4" id="KW-1185">Reference proteome</keyword>
<name>A0A0K1PBJ4_9BACT</name>
<sequence>MVPTEIRVIYGDTDQMGVAYYANYLRYFEAGRNEFLRGTGVRYRDVESAHGILLPVVEATVRYKHPARYDDLIRVETWIAELGRASLRFEYRVVRTGDERLLTEGHTAHVCVDREHKPRRLPEELRRLLEPRTGMHPES</sequence>
<evidence type="ECO:0000313" key="4">
    <source>
        <dbReference type="Proteomes" id="UP000055590"/>
    </source>
</evidence>
<dbReference type="InterPro" id="IPR029069">
    <property type="entry name" value="HotDog_dom_sf"/>
</dbReference>
<organism evidence="3 4">
    <name type="scientific">Vulgatibacter incomptus</name>
    <dbReference type="NCBI Taxonomy" id="1391653"/>
    <lineage>
        <taxon>Bacteria</taxon>
        <taxon>Pseudomonadati</taxon>
        <taxon>Myxococcota</taxon>
        <taxon>Myxococcia</taxon>
        <taxon>Myxococcales</taxon>
        <taxon>Cystobacterineae</taxon>
        <taxon>Vulgatibacteraceae</taxon>
        <taxon>Vulgatibacter</taxon>
    </lineage>
</organism>
<reference evidence="3 4" key="1">
    <citation type="submission" date="2015-08" db="EMBL/GenBank/DDBJ databases">
        <authorList>
            <person name="Babu N.S."/>
            <person name="Beckwith C.J."/>
            <person name="Beseler K.G."/>
            <person name="Brison A."/>
            <person name="Carone J.V."/>
            <person name="Caskin T.P."/>
            <person name="Diamond M."/>
            <person name="Durham M.E."/>
            <person name="Foxe J.M."/>
            <person name="Go M."/>
            <person name="Henderson B.A."/>
            <person name="Jones I.B."/>
            <person name="McGettigan J.A."/>
            <person name="Micheletti S.J."/>
            <person name="Nasrallah M.E."/>
            <person name="Ortiz D."/>
            <person name="Piller C.R."/>
            <person name="Privatt S.R."/>
            <person name="Schneider S.L."/>
            <person name="Sharp S."/>
            <person name="Smith T.C."/>
            <person name="Stanton J.D."/>
            <person name="Ullery H.E."/>
            <person name="Wilson R.J."/>
            <person name="Serrano M.G."/>
            <person name="Buck G."/>
            <person name="Lee V."/>
            <person name="Wang Y."/>
            <person name="Carvalho R."/>
            <person name="Voegtly L."/>
            <person name="Shi R."/>
            <person name="Duckworth R."/>
            <person name="Johnson A."/>
            <person name="Loviza R."/>
            <person name="Walstead R."/>
            <person name="Shah Z."/>
            <person name="Kiflezghi M."/>
            <person name="Wade K."/>
            <person name="Ball S.L."/>
            <person name="Bradley K.W."/>
            <person name="Asai D.J."/>
            <person name="Bowman C.A."/>
            <person name="Russell D.A."/>
            <person name="Pope W.H."/>
            <person name="Jacobs-Sera D."/>
            <person name="Hendrix R.W."/>
            <person name="Hatfull G.F."/>
        </authorList>
    </citation>
    <scope>NUCLEOTIDE SEQUENCE [LARGE SCALE GENOMIC DNA]</scope>
    <source>
        <strain evidence="3 4">DSM 27710</strain>
    </source>
</reference>
<keyword evidence="2" id="KW-0378">Hydrolase</keyword>
<dbReference type="STRING" id="1391653.AKJ08_1282"/>
<dbReference type="Gene3D" id="3.10.129.10">
    <property type="entry name" value="Hotdog Thioesterase"/>
    <property type="match status" value="1"/>
</dbReference>
<dbReference type="KEGG" id="vin:AKJ08_1282"/>
<dbReference type="PIRSF" id="PIRSF003230">
    <property type="entry name" value="YbgC"/>
    <property type="match status" value="1"/>
</dbReference>
<dbReference type="InterPro" id="IPR050563">
    <property type="entry name" value="4-hydroxybenzoyl-CoA_TE"/>
</dbReference>
<dbReference type="NCBIfam" id="TIGR00051">
    <property type="entry name" value="YbgC/FadM family acyl-CoA thioesterase"/>
    <property type="match status" value="1"/>
</dbReference>
<proteinExistence type="inferred from homology"/>
<evidence type="ECO:0000256" key="1">
    <source>
        <dbReference type="ARBA" id="ARBA00005953"/>
    </source>
</evidence>
<dbReference type="RefSeq" id="WP_050725286.1">
    <property type="nucleotide sequence ID" value="NZ_CP012332.1"/>
</dbReference>
<dbReference type="CDD" id="cd00586">
    <property type="entry name" value="4HBT"/>
    <property type="match status" value="1"/>
</dbReference>
<dbReference type="PANTHER" id="PTHR31793:SF27">
    <property type="entry name" value="NOVEL THIOESTERASE SUPERFAMILY DOMAIN AND SAPOSIN A-TYPE DOMAIN CONTAINING PROTEIN (0610012H03RIK)"/>
    <property type="match status" value="1"/>
</dbReference>